<comment type="similarity">
    <text evidence="3">Belongs to the RPAP3 family.</text>
</comment>
<evidence type="ECO:0000256" key="5">
    <source>
        <dbReference type="PROSITE-ProRule" id="PRU00339"/>
    </source>
</evidence>
<dbReference type="Proteomes" id="UP000075809">
    <property type="component" value="Unassembled WGS sequence"/>
</dbReference>
<evidence type="ECO:0000256" key="4">
    <source>
        <dbReference type="ARBA" id="ARBA00040133"/>
    </source>
</evidence>
<feature type="region of interest" description="Disordered" evidence="6">
    <location>
        <begin position="38"/>
        <end position="68"/>
    </location>
</feature>
<evidence type="ECO:0000256" key="6">
    <source>
        <dbReference type="SAM" id="MobiDB-lite"/>
    </source>
</evidence>
<proteinExistence type="inferred from homology"/>
<evidence type="ECO:0000259" key="7">
    <source>
        <dbReference type="Pfam" id="PF13877"/>
    </source>
</evidence>
<dbReference type="PANTHER" id="PTHR46423">
    <property type="entry name" value="RNA POLYMERASE II-ASSOCIATED PROTEIN 3"/>
    <property type="match status" value="1"/>
</dbReference>
<dbReference type="AlphaFoldDB" id="A0A151XJD6"/>
<dbReference type="Pfam" id="PF13877">
    <property type="entry name" value="RPAP3_C"/>
    <property type="match status" value="1"/>
</dbReference>
<organism evidence="8 9">
    <name type="scientific">Mycetomoellerius zeteki</name>
    <dbReference type="NCBI Taxonomy" id="64791"/>
    <lineage>
        <taxon>Eukaryota</taxon>
        <taxon>Metazoa</taxon>
        <taxon>Ecdysozoa</taxon>
        <taxon>Arthropoda</taxon>
        <taxon>Hexapoda</taxon>
        <taxon>Insecta</taxon>
        <taxon>Pterygota</taxon>
        <taxon>Neoptera</taxon>
        <taxon>Endopterygota</taxon>
        <taxon>Hymenoptera</taxon>
        <taxon>Apocrita</taxon>
        <taxon>Aculeata</taxon>
        <taxon>Formicoidea</taxon>
        <taxon>Formicidae</taxon>
        <taxon>Myrmicinae</taxon>
        <taxon>Mycetomoellerius</taxon>
    </lineage>
</organism>
<gene>
    <name evidence="8" type="ORF">ALC60_00497</name>
</gene>
<reference evidence="8 9" key="1">
    <citation type="submission" date="2015-09" db="EMBL/GenBank/DDBJ databases">
        <title>Trachymyrmex zeteki WGS genome.</title>
        <authorList>
            <person name="Nygaard S."/>
            <person name="Hu H."/>
            <person name="Boomsma J."/>
            <person name="Zhang G."/>
        </authorList>
    </citation>
    <scope>NUCLEOTIDE SEQUENCE [LARGE SCALE GENOMIC DNA]</scope>
    <source>
        <strain evidence="8">Tzet28-1</strain>
        <tissue evidence="8">Whole body</tissue>
    </source>
</reference>
<sequence length="497" mass="58364">MEDDNSILMQKQVRDNSEDLQNEFLDLKNWEEQMKRKEQEILSERNNGQQIIPPVRSKNKKKKCTIKENITSNNSKRIKSYDYTSWDKFDIDKACKELEAGEQSDESSDEPLSKEELEKNHSKAIEYKQQGNDFVKQKKWDKAIASYSEAIKLFPYDAIFYANRALCYLKQDNLYSAEADCSSAIQLDKTYVKAYHRRVTARLGLKQFDAALEDVKKITELEPCNKETEILLNHIKKQFGDSFMSKKNICTTDVSDNKKIDKKVIDTKEDQNKKNSINVDNETVKPTSPTNIIESRKDRRIPDWLPEKDNVEIIEPIEKPPHLHSKEPLKRIPVQEADLSKPFKEKIKVICNNQVELKSNETCKPEEKFIENCEEIPPIPTNSVQFLINWKKYTSFDFRYRYLKQIPSGSLPKIFRDSMETDIFSGILTTLKTEFMKRKEPIFSYLKDLSNIKRFRAFIMFISNSEKQDLKLMFSYCNTSEKISEEEITDLQDKYEI</sequence>
<evidence type="ECO:0000256" key="1">
    <source>
        <dbReference type="ARBA" id="ARBA00022737"/>
    </source>
</evidence>
<protein>
    <recommendedName>
        <fullName evidence="4">RNA polymerase II-associated protein 3</fullName>
    </recommendedName>
</protein>
<dbReference type="PROSITE" id="PS50005">
    <property type="entry name" value="TPR"/>
    <property type="match status" value="1"/>
</dbReference>
<keyword evidence="9" id="KW-1185">Reference proteome</keyword>
<feature type="compositionally biased region" description="Acidic residues" evidence="6">
    <location>
        <begin position="100"/>
        <end position="109"/>
    </location>
</feature>
<feature type="domain" description="RNA-polymerase II-associated protein 3-like C-terminal" evidence="7">
    <location>
        <begin position="380"/>
        <end position="467"/>
    </location>
</feature>
<dbReference type="Gene3D" id="1.25.40.10">
    <property type="entry name" value="Tetratricopeptide repeat domain"/>
    <property type="match status" value="1"/>
</dbReference>
<dbReference type="InterPro" id="IPR051966">
    <property type="entry name" value="RPAP3"/>
</dbReference>
<dbReference type="InterPro" id="IPR025986">
    <property type="entry name" value="RPAP3-like_C"/>
</dbReference>
<dbReference type="STRING" id="64791.A0A151XJD6"/>
<evidence type="ECO:0000313" key="8">
    <source>
        <dbReference type="EMBL" id="KYQ60514.1"/>
    </source>
</evidence>
<dbReference type="SUPFAM" id="SSF48452">
    <property type="entry name" value="TPR-like"/>
    <property type="match status" value="1"/>
</dbReference>
<keyword evidence="2 5" id="KW-0802">TPR repeat</keyword>
<evidence type="ECO:0000256" key="3">
    <source>
        <dbReference type="ARBA" id="ARBA00038275"/>
    </source>
</evidence>
<evidence type="ECO:0000256" key="2">
    <source>
        <dbReference type="ARBA" id="ARBA00022803"/>
    </source>
</evidence>
<accession>A0A151XJD6</accession>
<dbReference type="InterPro" id="IPR019734">
    <property type="entry name" value="TPR_rpt"/>
</dbReference>
<dbReference type="GO" id="GO:0101031">
    <property type="term" value="C:protein folding chaperone complex"/>
    <property type="evidence" value="ECO:0007669"/>
    <property type="project" value="TreeGrafter"/>
</dbReference>
<feature type="repeat" description="TPR" evidence="5">
    <location>
        <begin position="124"/>
        <end position="157"/>
    </location>
</feature>
<dbReference type="EMBL" id="KQ982074">
    <property type="protein sequence ID" value="KYQ60514.1"/>
    <property type="molecule type" value="Genomic_DNA"/>
</dbReference>
<keyword evidence="1" id="KW-0677">Repeat</keyword>
<dbReference type="InterPro" id="IPR011990">
    <property type="entry name" value="TPR-like_helical_dom_sf"/>
</dbReference>
<feature type="region of interest" description="Disordered" evidence="6">
    <location>
        <begin position="100"/>
        <end position="119"/>
    </location>
</feature>
<dbReference type="Pfam" id="PF13414">
    <property type="entry name" value="TPR_11"/>
    <property type="match status" value="1"/>
</dbReference>
<dbReference type="PANTHER" id="PTHR46423:SF1">
    <property type="entry name" value="RNA POLYMERASE II-ASSOCIATED PROTEIN 3"/>
    <property type="match status" value="1"/>
</dbReference>
<dbReference type="OrthoDB" id="2942533at2759"/>
<dbReference type="KEGG" id="mzt:108721568"/>
<evidence type="ECO:0000313" key="9">
    <source>
        <dbReference type="Proteomes" id="UP000075809"/>
    </source>
</evidence>
<dbReference type="SMART" id="SM00028">
    <property type="entry name" value="TPR"/>
    <property type="match status" value="3"/>
</dbReference>
<name>A0A151XJD6_9HYME</name>